<gene>
    <name evidence="2" type="primary">Nfu_g_1_022896</name>
</gene>
<feature type="transmembrane region" description="Helical" evidence="1">
    <location>
        <begin position="28"/>
        <end position="51"/>
    </location>
</feature>
<dbReference type="EMBL" id="HADW01018756">
    <property type="protein sequence ID" value="SBP20156.1"/>
    <property type="molecule type" value="Transcribed_RNA"/>
</dbReference>
<feature type="non-terminal residue" evidence="2">
    <location>
        <position position="107"/>
    </location>
</feature>
<organism evidence="2">
    <name type="scientific">Iconisemion striatum</name>
    <dbReference type="NCBI Taxonomy" id="60296"/>
    <lineage>
        <taxon>Eukaryota</taxon>
        <taxon>Metazoa</taxon>
        <taxon>Chordata</taxon>
        <taxon>Craniata</taxon>
        <taxon>Vertebrata</taxon>
        <taxon>Euteleostomi</taxon>
        <taxon>Actinopterygii</taxon>
        <taxon>Neopterygii</taxon>
        <taxon>Teleostei</taxon>
        <taxon>Neoteleostei</taxon>
        <taxon>Acanthomorphata</taxon>
        <taxon>Ovalentaria</taxon>
        <taxon>Atherinomorphae</taxon>
        <taxon>Cyprinodontiformes</taxon>
        <taxon>Nothobranchiidae</taxon>
        <taxon>Iconisemion</taxon>
    </lineage>
</organism>
<evidence type="ECO:0000313" key="2">
    <source>
        <dbReference type="EMBL" id="SBP31734.1"/>
    </source>
</evidence>
<sequence length="107" mass="11866">KRGHVLRLYTPPTEWLPFSHQPFIRRRLLINAVTCFIAVCAYSKVTMTPIISEGHCSHTCMDVLCACVVCVGRAGAMGQRADPGSCVYLHIHQSDSHFLSTSQCSPF</sequence>
<evidence type="ECO:0000256" key="1">
    <source>
        <dbReference type="SAM" id="Phobius"/>
    </source>
</evidence>
<name>A0A1A7YNL0_9TELE</name>
<feature type="non-terminal residue" evidence="2">
    <location>
        <position position="1"/>
    </location>
</feature>
<reference evidence="2" key="2">
    <citation type="submission" date="2016-06" db="EMBL/GenBank/DDBJ databases">
        <title>The genome of a short-lived fish provides insights into sex chromosome evolution and the genetic control of aging.</title>
        <authorList>
            <person name="Reichwald K."/>
            <person name="Felder M."/>
            <person name="Petzold A."/>
            <person name="Koch P."/>
            <person name="Groth M."/>
            <person name="Platzer M."/>
        </authorList>
    </citation>
    <scope>NUCLEOTIDE SEQUENCE</scope>
    <source>
        <tissue evidence="2">Brain</tissue>
    </source>
</reference>
<dbReference type="EMBL" id="HADX01009502">
    <property type="protein sequence ID" value="SBP31734.1"/>
    <property type="molecule type" value="Transcribed_RNA"/>
</dbReference>
<keyword evidence="1" id="KW-0812">Transmembrane</keyword>
<accession>A0A1A7YNL0</accession>
<keyword evidence="1" id="KW-0472">Membrane</keyword>
<proteinExistence type="predicted"/>
<keyword evidence="1" id="KW-1133">Transmembrane helix</keyword>
<dbReference type="AlphaFoldDB" id="A0A1A7YNL0"/>
<protein>
    <submittedName>
        <fullName evidence="2">Uncharacterized protein</fullName>
    </submittedName>
</protein>
<reference evidence="2" key="1">
    <citation type="submission" date="2016-05" db="EMBL/GenBank/DDBJ databases">
        <authorList>
            <person name="Lavstsen T."/>
            <person name="Jespersen J.S."/>
        </authorList>
    </citation>
    <scope>NUCLEOTIDE SEQUENCE</scope>
    <source>
        <tissue evidence="2">Brain</tissue>
    </source>
</reference>